<dbReference type="Gene3D" id="3.40.710.10">
    <property type="entry name" value="DD-peptidase/beta-lactamase superfamily"/>
    <property type="match status" value="1"/>
</dbReference>
<dbReference type="SUPFAM" id="SSF56601">
    <property type="entry name" value="beta-lactamase/transpeptidase-like"/>
    <property type="match status" value="1"/>
</dbReference>
<sequence length="464" mass="49897">MTTTPPIDQAHWESRLTELVKKHGVPGAQLGILRVGRDGAPDELVTAVTGVLHAGTGQPATDDAVWQIGSVSKVWTATVIMQLVDEGRFTLDTPVVEIVPELALQDPDVTKTVTVWHLLTHTSGIDGDVFTDTGRGDDCLEKYVAELGEAAQNHPLGATWSYCNSGFSLLGRIIEVSTGLTWDQAMKEKLFAPLGLTHTGTLPEEAMVFAHAMGHLEGGDEPKVAPVWGLPRSVGPAGLITATATDVLAFARMHLNGGVAADGTRVLSEASAAAMADYQTDCPEKLLLGDSWGLGWFRCDWNGHRAIGHDGNTIGQAAFLRLLPEAGLAVSLNTNIGSAIPLYQDLYEEIFAELADVALPDRFEVPSEPVDVDPTPYVGTYSRESVTEEVFVEDGKAFMRITVSGPVAELEESEPETNELVAVSDALFAMKPDKSEAYYPVRFYSLPTGEQYLHFGARATPKKS</sequence>
<dbReference type="PANTHER" id="PTHR46825:SF9">
    <property type="entry name" value="BETA-LACTAMASE-RELATED DOMAIN-CONTAINING PROTEIN"/>
    <property type="match status" value="1"/>
</dbReference>
<dbReference type="InterPro" id="IPR012338">
    <property type="entry name" value="Beta-lactam/transpept-like"/>
</dbReference>
<dbReference type="Pfam" id="PF00144">
    <property type="entry name" value="Beta-lactamase"/>
    <property type="match status" value="1"/>
</dbReference>
<dbReference type="Proteomes" id="UP000618818">
    <property type="component" value="Unassembled WGS sequence"/>
</dbReference>
<dbReference type="RefSeq" id="WP_191197123.1">
    <property type="nucleotide sequence ID" value="NZ_JACXYZ010000005.1"/>
</dbReference>
<dbReference type="EMBL" id="JACXYZ010000005">
    <property type="protein sequence ID" value="MBD3927263.1"/>
    <property type="molecule type" value="Genomic_DNA"/>
</dbReference>
<dbReference type="PANTHER" id="PTHR46825">
    <property type="entry name" value="D-ALANYL-D-ALANINE-CARBOXYPEPTIDASE/ENDOPEPTIDASE AMPH"/>
    <property type="match status" value="1"/>
</dbReference>
<evidence type="ECO:0000259" key="1">
    <source>
        <dbReference type="Pfam" id="PF00144"/>
    </source>
</evidence>
<evidence type="ECO:0000313" key="2">
    <source>
        <dbReference type="EMBL" id="MBD3927263.1"/>
    </source>
</evidence>
<dbReference type="InterPro" id="IPR050491">
    <property type="entry name" value="AmpC-like"/>
</dbReference>
<proteinExistence type="predicted"/>
<accession>A0ABR8NGL0</accession>
<protein>
    <submittedName>
        <fullName evidence="2">Beta-lactamase family protein</fullName>
    </submittedName>
</protein>
<feature type="domain" description="Beta-lactamase-related" evidence="1">
    <location>
        <begin position="14"/>
        <end position="344"/>
    </location>
</feature>
<name>A0ABR8NGL0_9ACTN</name>
<organism evidence="2 3">
    <name type="scientific">Nocardioides cavernae</name>
    <dbReference type="NCBI Taxonomy" id="1921566"/>
    <lineage>
        <taxon>Bacteria</taxon>
        <taxon>Bacillati</taxon>
        <taxon>Actinomycetota</taxon>
        <taxon>Actinomycetes</taxon>
        <taxon>Propionibacteriales</taxon>
        <taxon>Nocardioidaceae</taxon>
        <taxon>Nocardioides</taxon>
    </lineage>
</organism>
<evidence type="ECO:0000313" key="3">
    <source>
        <dbReference type="Proteomes" id="UP000618818"/>
    </source>
</evidence>
<dbReference type="InterPro" id="IPR001466">
    <property type="entry name" value="Beta-lactam-related"/>
</dbReference>
<gene>
    <name evidence="2" type="ORF">IEZ26_21760</name>
</gene>
<comment type="caution">
    <text evidence="2">The sequence shown here is derived from an EMBL/GenBank/DDBJ whole genome shotgun (WGS) entry which is preliminary data.</text>
</comment>
<reference evidence="2 3" key="1">
    <citation type="submission" date="2020-09" db="EMBL/GenBank/DDBJ databases">
        <title>novel species in genus Nocardioides.</title>
        <authorList>
            <person name="Zhang G."/>
        </authorList>
    </citation>
    <scope>NUCLEOTIDE SEQUENCE [LARGE SCALE GENOMIC DNA]</scope>
    <source>
        <strain evidence="2 3">KCTC 39551</strain>
    </source>
</reference>
<keyword evidence="3" id="KW-1185">Reference proteome</keyword>